<dbReference type="NCBIfam" id="NF004160">
    <property type="entry name" value="PRK05627.1-3"/>
    <property type="match status" value="1"/>
</dbReference>
<dbReference type="GO" id="GO:0006747">
    <property type="term" value="P:FAD biosynthetic process"/>
    <property type="evidence" value="ECO:0007669"/>
    <property type="project" value="UniProtKB-UniRule"/>
</dbReference>
<dbReference type="PIRSF" id="PIRSF004491">
    <property type="entry name" value="FAD_Synth"/>
    <property type="match status" value="1"/>
</dbReference>
<keyword evidence="11 15" id="KW-0067">ATP-binding</keyword>
<comment type="catalytic activity">
    <reaction evidence="13 15">
        <text>riboflavin + ATP = FMN + ADP + H(+)</text>
        <dbReference type="Rhea" id="RHEA:14357"/>
        <dbReference type="ChEBI" id="CHEBI:15378"/>
        <dbReference type="ChEBI" id="CHEBI:30616"/>
        <dbReference type="ChEBI" id="CHEBI:57986"/>
        <dbReference type="ChEBI" id="CHEBI:58210"/>
        <dbReference type="ChEBI" id="CHEBI:456216"/>
        <dbReference type="EC" id="2.7.1.26"/>
    </reaction>
</comment>
<sequence>MKVYHGPEQFQKLSCAVVTSGTFDGVHIGHQKILSRLREIADAEGGETVLITYWPHPRLVLHPEQHDLQLLSTIDEKIRLLEKYGVDHLLIMPFTKEFSQLTSEQFIRRILVDTIGTRKLVIGYDHRFGRNREGSFEHLKEFAPTYGFTVEEIPRQEIDDVGISSTKIRHALQEGNVHIANEFLGEPYTLTGEVVPGDQRGRQIDFPTANLYIPEKYKLIPANGVYAVRVQKWVAEPTPYPWGGMMNIGLRPTVASAASERRIEVHLFDFHEELYGQRLVVGVVDLIRFEQKFESLASLRDQLVKDETAARRLLA</sequence>
<dbReference type="NCBIfam" id="TIGR00083">
    <property type="entry name" value="ribF"/>
    <property type="match status" value="1"/>
</dbReference>
<evidence type="ECO:0000256" key="12">
    <source>
        <dbReference type="ARBA" id="ARBA00023268"/>
    </source>
</evidence>
<dbReference type="OrthoDB" id="9803667at2"/>
<dbReference type="GO" id="GO:0008531">
    <property type="term" value="F:riboflavin kinase activity"/>
    <property type="evidence" value="ECO:0007669"/>
    <property type="project" value="UniProtKB-UniRule"/>
</dbReference>
<dbReference type="EMBL" id="FNFO01000002">
    <property type="protein sequence ID" value="SDK26512.1"/>
    <property type="molecule type" value="Genomic_DNA"/>
</dbReference>
<dbReference type="SMART" id="SM00904">
    <property type="entry name" value="Flavokinase"/>
    <property type="match status" value="1"/>
</dbReference>
<dbReference type="SUPFAM" id="SSF52374">
    <property type="entry name" value="Nucleotidylyl transferase"/>
    <property type="match status" value="1"/>
</dbReference>
<keyword evidence="12" id="KW-0511">Multifunctional enzyme</keyword>
<keyword evidence="9 15" id="KW-0418">Kinase</keyword>
<evidence type="ECO:0000256" key="10">
    <source>
        <dbReference type="ARBA" id="ARBA00022827"/>
    </source>
</evidence>
<evidence type="ECO:0000256" key="15">
    <source>
        <dbReference type="PIRNR" id="PIRNR004491"/>
    </source>
</evidence>
<evidence type="ECO:0000256" key="3">
    <source>
        <dbReference type="ARBA" id="ARBA00005201"/>
    </source>
</evidence>
<dbReference type="InterPro" id="IPR023468">
    <property type="entry name" value="Riboflavin_kinase"/>
</dbReference>
<keyword evidence="6 15" id="KW-0808">Transferase</keyword>
<dbReference type="SUPFAM" id="SSF82114">
    <property type="entry name" value="Riboflavin kinase-like"/>
    <property type="match status" value="1"/>
</dbReference>
<proteinExistence type="inferred from homology"/>
<keyword evidence="18" id="KW-1185">Reference proteome</keyword>
<gene>
    <name evidence="17" type="ORF">SAMN05421823_102295</name>
</gene>
<keyword evidence="8 15" id="KW-0547">Nucleotide-binding</keyword>
<dbReference type="AlphaFoldDB" id="A0A1G9AGM9"/>
<evidence type="ECO:0000256" key="11">
    <source>
        <dbReference type="ARBA" id="ARBA00022840"/>
    </source>
</evidence>
<dbReference type="UniPathway" id="UPA00277">
    <property type="reaction ID" value="UER00407"/>
</dbReference>
<dbReference type="Proteomes" id="UP000198510">
    <property type="component" value="Unassembled WGS sequence"/>
</dbReference>
<evidence type="ECO:0000256" key="7">
    <source>
        <dbReference type="ARBA" id="ARBA00022695"/>
    </source>
</evidence>
<evidence type="ECO:0000256" key="5">
    <source>
        <dbReference type="ARBA" id="ARBA00022643"/>
    </source>
</evidence>
<dbReference type="CDD" id="cd02064">
    <property type="entry name" value="FAD_synthetase_N"/>
    <property type="match status" value="1"/>
</dbReference>
<dbReference type="NCBIfam" id="TIGR00125">
    <property type="entry name" value="cyt_tran_rel"/>
    <property type="match status" value="1"/>
</dbReference>
<dbReference type="EC" id="2.7.1.26" evidence="15"/>
<comment type="similarity">
    <text evidence="15">Belongs to the ribF family.</text>
</comment>
<dbReference type="InterPro" id="IPR023465">
    <property type="entry name" value="Riboflavin_kinase_dom_sf"/>
</dbReference>
<dbReference type="InterPro" id="IPR014729">
    <property type="entry name" value="Rossmann-like_a/b/a_fold"/>
</dbReference>
<dbReference type="GO" id="GO:0009398">
    <property type="term" value="P:FMN biosynthetic process"/>
    <property type="evidence" value="ECO:0007669"/>
    <property type="project" value="UniProtKB-UniRule"/>
</dbReference>
<evidence type="ECO:0000256" key="14">
    <source>
        <dbReference type="ARBA" id="ARBA00049494"/>
    </source>
</evidence>
<keyword evidence="5 15" id="KW-0288">FMN</keyword>
<keyword evidence="10 15" id="KW-0274">FAD</keyword>
<dbReference type="InterPro" id="IPR015864">
    <property type="entry name" value="FAD_synthase"/>
</dbReference>
<dbReference type="Pfam" id="PF06574">
    <property type="entry name" value="FAD_syn"/>
    <property type="match status" value="1"/>
</dbReference>
<evidence type="ECO:0000313" key="17">
    <source>
        <dbReference type="EMBL" id="SDK26512.1"/>
    </source>
</evidence>
<comment type="catalytic activity">
    <reaction evidence="14 15">
        <text>FMN + ATP + H(+) = FAD + diphosphate</text>
        <dbReference type="Rhea" id="RHEA:17237"/>
        <dbReference type="ChEBI" id="CHEBI:15378"/>
        <dbReference type="ChEBI" id="CHEBI:30616"/>
        <dbReference type="ChEBI" id="CHEBI:33019"/>
        <dbReference type="ChEBI" id="CHEBI:57692"/>
        <dbReference type="ChEBI" id="CHEBI:58210"/>
        <dbReference type="EC" id="2.7.7.2"/>
    </reaction>
</comment>
<evidence type="ECO:0000256" key="6">
    <source>
        <dbReference type="ARBA" id="ARBA00022679"/>
    </source>
</evidence>
<dbReference type="GO" id="GO:0005524">
    <property type="term" value="F:ATP binding"/>
    <property type="evidence" value="ECO:0007669"/>
    <property type="project" value="UniProtKB-UniRule"/>
</dbReference>
<dbReference type="Gene3D" id="2.40.30.30">
    <property type="entry name" value="Riboflavin kinase-like"/>
    <property type="match status" value="1"/>
</dbReference>
<evidence type="ECO:0000256" key="8">
    <source>
        <dbReference type="ARBA" id="ARBA00022741"/>
    </source>
</evidence>
<dbReference type="GO" id="GO:0003919">
    <property type="term" value="F:FMN adenylyltransferase activity"/>
    <property type="evidence" value="ECO:0007669"/>
    <property type="project" value="UniProtKB-UniRule"/>
</dbReference>
<evidence type="ECO:0000256" key="13">
    <source>
        <dbReference type="ARBA" id="ARBA00047880"/>
    </source>
</evidence>
<dbReference type="FunFam" id="3.40.50.620:FF:000021">
    <property type="entry name" value="Riboflavin biosynthesis protein"/>
    <property type="match status" value="1"/>
</dbReference>
<dbReference type="InterPro" id="IPR015865">
    <property type="entry name" value="Riboflavin_kinase_bac/euk"/>
</dbReference>
<dbReference type="Gene3D" id="3.40.50.620">
    <property type="entry name" value="HUPs"/>
    <property type="match status" value="1"/>
</dbReference>
<evidence type="ECO:0000259" key="16">
    <source>
        <dbReference type="SMART" id="SM00904"/>
    </source>
</evidence>
<keyword evidence="4 15" id="KW-0285">Flavoprotein</keyword>
<dbReference type="UniPathway" id="UPA00276">
    <property type="reaction ID" value="UER00406"/>
</dbReference>
<reference evidence="17 18" key="1">
    <citation type="submission" date="2016-10" db="EMBL/GenBank/DDBJ databases">
        <authorList>
            <person name="de Groot N.N."/>
        </authorList>
    </citation>
    <scope>NUCLEOTIDE SEQUENCE [LARGE SCALE GENOMIC DNA]</scope>
    <source>
        <strain evidence="17 18">DSM 25186</strain>
    </source>
</reference>
<dbReference type="STRING" id="1075417.SAMN05421823_102295"/>
<dbReference type="GO" id="GO:0009231">
    <property type="term" value="P:riboflavin biosynthetic process"/>
    <property type="evidence" value="ECO:0007669"/>
    <property type="project" value="InterPro"/>
</dbReference>
<organism evidence="17 18">
    <name type="scientific">Catalinimonas alkaloidigena</name>
    <dbReference type="NCBI Taxonomy" id="1075417"/>
    <lineage>
        <taxon>Bacteria</taxon>
        <taxon>Pseudomonadati</taxon>
        <taxon>Bacteroidota</taxon>
        <taxon>Cytophagia</taxon>
        <taxon>Cytophagales</taxon>
        <taxon>Catalimonadaceae</taxon>
        <taxon>Catalinimonas</taxon>
    </lineage>
</organism>
<comment type="pathway">
    <text evidence="3 15">Cofactor biosynthesis; FMN biosynthesis; FMN from riboflavin (ATP route): step 1/1.</text>
</comment>
<feature type="domain" description="Riboflavin kinase" evidence="16">
    <location>
        <begin position="183"/>
        <end position="315"/>
    </location>
</feature>
<comment type="function">
    <text evidence="1">Catalyzes the phosphorylation of riboflavin to FMN followed by the adenylation of FMN to FAD.</text>
</comment>
<dbReference type="InterPro" id="IPR002606">
    <property type="entry name" value="Riboflavin_kinase_bac"/>
</dbReference>
<dbReference type="NCBIfam" id="NF004162">
    <property type="entry name" value="PRK05627.1-5"/>
    <property type="match status" value="1"/>
</dbReference>
<keyword evidence="7 15" id="KW-0548">Nucleotidyltransferase</keyword>
<dbReference type="InterPro" id="IPR004821">
    <property type="entry name" value="Cyt_trans-like"/>
</dbReference>
<protein>
    <recommendedName>
        <fullName evidence="15">Riboflavin biosynthesis protein</fullName>
    </recommendedName>
    <domain>
        <recommendedName>
            <fullName evidence="15">Riboflavin kinase</fullName>
            <ecNumber evidence="15">2.7.1.26</ecNumber>
        </recommendedName>
        <alternativeName>
            <fullName evidence="15">Flavokinase</fullName>
        </alternativeName>
    </domain>
    <domain>
        <recommendedName>
            <fullName evidence="15">FMN adenylyltransferase</fullName>
            <ecNumber evidence="15">2.7.7.2</ecNumber>
        </recommendedName>
        <alternativeName>
            <fullName evidence="15">FAD pyrophosphorylase</fullName>
        </alternativeName>
        <alternativeName>
            <fullName evidence="15">FAD synthase</fullName>
        </alternativeName>
    </domain>
</protein>
<evidence type="ECO:0000256" key="1">
    <source>
        <dbReference type="ARBA" id="ARBA00002121"/>
    </source>
</evidence>
<dbReference type="EC" id="2.7.7.2" evidence="15"/>
<dbReference type="RefSeq" id="WP_089679830.1">
    <property type="nucleotide sequence ID" value="NZ_FNFO01000002.1"/>
</dbReference>
<name>A0A1G9AGM9_9BACT</name>
<dbReference type="PANTHER" id="PTHR22749:SF6">
    <property type="entry name" value="RIBOFLAVIN KINASE"/>
    <property type="match status" value="1"/>
</dbReference>
<evidence type="ECO:0000256" key="2">
    <source>
        <dbReference type="ARBA" id="ARBA00004726"/>
    </source>
</evidence>
<comment type="pathway">
    <text evidence="2 15">Cofactor biosynthesis; FAD biosynthesis; FAD from FMN: step 1/1.</text>
</comment>
<dbReference type="PANTHER" id="PTHR22749">
    <property type="entry name" value="RIBOFLAVIN KINASE/FMN ADENYLYLTRANSFERASE"/>
    <property type="match status" value="1"/>
</dbReference>
<dbReference type="Pfam" id="PF01687">
    <property type="entry name" value="Flavokinase"/>
    <property type="match status" value="1"/>
</dbReference>
<evidence type="ECO:0000256" key="9">
    <source>
        <dbReference type="ARBA" id="ARBA00022777"/>
    </source>
</evidence>
<evidence type="ECO:0000313" key="18">
    <source>
        <dbReference type="Proteomes" id="UP000198510"/>
    </source>
</evidence>
<accession>A0A1G9AGM9</accession>
<evidence type="ECO:0000256" key="4">
    <source>
        <dbReference type="ARBA" id="ARBA00022630"/>
    </source>
</evidence>